<dbReference type="GO" id="GO:0016787">
    <property type="term" value="F:hydrolase activity"/>
    <property type="evidence" value="ECO:0007669"/>
    <property type="project" value="UniProtKB-KW"/>
</dbReference>
<evidence type="ECO:0000313" key="4">
    <source>
        <dbReference type="EMBL" id="SET70462.1"/>
    </source>
</evidence>
<dbReference type="PROSITE" id="PS00893">
    <property type="entry name" value="NUDIX_BOX"/>
    <property type="match status" value="1"/>
</dbReference>
<dbReference type="EMBL" id="FOHO01000008">
    <property type="protein sequence ID" value="SET70462.1"/>
    <property type="molecule type" value="Genomic_DNA"/>
</dbReference>
<evidence type="ECO:0000256" key="1">
    <source>
        <dbReference type="ARBA" id="ARBA00001946"/>
    </source>
</evidence>
<dbReference type="STRING" id="364199.SAMN04489858_108141"/>
<evidence type="ECO:0000259" key="3">
    <source>
        <dbReference type="PROSITE" id="PS51462"/>
    </source>
</evidence>
<gene>
    <name evidence="4" type="ORF">SAMN04489858_108141</name>
</gene>
<sequence length="133" mass="15065">MDRPFHGAKLFLTQGDRLLTYLRDDRPDIPFPAHWDLPGGGREGRESPVACALRELHEEFGLTLPPARLTGRSFPSVQGPGMMSWLFSGCLTPQEIAAIRFGDEGQRWQMMPVATFLAHPRAIPHFQRWITAR</sequence>
<dbReference type="InterPro" id="IPR015797">
    <property type="entry name" value="NUDIX_hydrolase-like_dom_sf"/>
</dbReference>
<proteinExistence type="predicted"/>
<keyword evidence="2" id="KW-0378">Hydrolase</keyword>
<dbReference type="AlphaFoldDB" id="A0A1I0GHP5"/>
<reference evidence="4 5" key="1">
    <citation type="submission" date="2016-10" db="EMBL/GenBank/DDBJ databases">
        <authorList>
            <person name="de Groot N.N."/>
        </authorList>
    </citation>
    <scope>NUCLEOTIDE SEQUENCE [LARGE SCALE GENOMIC DNA]</scope>
    <source>
        <strain evidence="4 5">DSM 17862</strain>
    </source>
</reference>
<keyword evidence="5" id="KW-1185">Reference proteome</keyword>
<evidence type="ECO:0000256" key="2">
    <source>
        <dbReference type="ARBA" id="ARBA00022801"/>
    </source>
</evidence>
<dbReference type="PROSITE" id="PS51462">
    <property type="entry name" value="NUDIX"/>
    <property type="match status" value="1"/>
</dbReference>
<accession>A0A1I0GHP5</accession>
<dbReference type="SUPFAM" id="SSF55811">
    <property type="entry name" value="Nudix"/>
    <property type="match status" value="1"/>
</dbReference>
<name>A0A1I0GHP5_9RHOB</name>
<feature type="domain" description="Nudix hydrolase" evidence="3">
    <location>
        <begin position="1"/>
        <end position="133"/>
    </location>
</feature>
<dbReference type="InterPro" id="IPR020084">
    <property type="entry name" value="NUDIX_hydrolase_CS"/>
</dbReference>
<dbReference type="InterPro" id="IPR000086">
    <property type="entry name" value="NUDIX_hydrolase_dom"/>
</dbReference>
<dbReference type="Gene3D" id="3.90.79.10">
    <property type="entry name" value="Nucleoside Triphosphate Pyrophosphohydrolase"/>
    <property type="match status" value="1"/>
</dbReference>
<dbReference type="PANTHER" id="PTHR43046:SF14">
    <property type="entry name" value="MUTT_NUDIX FAMILY PROTEIN"/>
    <property type="match status" value="1"/>
</dbReference>
<dbReference type="OrthoDB" id="289720at2"/>
<dbReference type="CDD" id="cd04682">
    <property type="entry name" value="NUDIX_Hydrolase"/>
    <property type="match status" value="1"/>
</dbReference>
<comment type="cofactor">
    <cofactor evidence="1">
        <name>Mg(2+)</name>
        <dbReference type="ChEBI" id="CHEBI:18420"/>
    </cofactor>
</comment>
<dbReference type="Pfam" id="PF00293">
    <property type="entry name" value="NUDIX"/>
    <property type="match status" value="1"/>
</dbReference>
<protein>
    <submittedName>
        <fullName evidence="4">8-oxo-dGTP diphosphatase</fullName>
    </submittedName>
</protein>
<evidence type="ECO:0000313" key="5">
    <source>
        <dbReference type="Proteomes" id="UP000199180"/>
    </source>
</evidence>
<dbReference type="PANTHER" id="PTHR43046">
    <property type="entry name" value="GDP-MANNOSE MANNOSYL HYDROLASE"/>
    <property type="match status" value="1"/>
</dbReference>
<organism evidence="4 5">
    <name type="scientific">Paracoccus homiensis</name>
    <dbReference type="NCBI Taxonomy" id="364199"/>
    <lineage>
        <taxon>Bacteria</taxon>
        <taxon>Pseudomonadati</taxon>
        <taxon>Pseudomonadota</taxon>
        <taxon>Alphaproteobacteria</taxon>
        <taxon>Rhodobacterales</taxon>
        <taxon>Paracoccaceae</taxon>
        <taxon>Paracoccus</taxon>
    </lineage>
</organism>
<dbReference type="Proteomes" id="UP000199180">
    <property type="component" value="Unassembled WGS sequence"/>
</dbReference>